<dbReference type="EMBL" id="BLXT01002806">
    <property type="protein sequence ID" value="GFN97744.1"/>
    <property type="molecule type" value="Genomic_DNA"/>
</dbReference>
<evidence type="ECO:0000256" key="1">
    <source>
        <dbReference type="SAM" id="MobiDB-lite"/>
    </source>
</evidence>
<sequence length="89" mass="9808">MTSRALSEQGKGKRFDPQTTRFLESTQSRLGTGGLLKLSVKATEANGNCPTRLSKSKGDGSKIRTIPQDLAKVKATEVKYELSHKTWQK</sequence>
<comment type="caution">
    <text evidence="2">The sequence shown here is derived from an EMBL/GenBank/DDBJ whole genome shotgun (WGS) entry which is preliminary data.</text>
</comment>
<organism evidence="2 3">
    <name type="scientific">Plakobranchus ocellatus</name>
    <dbReference type="NCBI Taxonomy" id="259542"/>
    <lineage>
        <taxon>Eukaryota</taxon>
        <taxon>Metazoa</taxon>
        <taxon>Spiralia</taxon>
        <taxon>Lophotrochozoa</taxon>
        <taxon>Mollusca</taxon>
        <taxon>Gastropoda</taxon>
        <taxon>Heterobranchia</taxon>
        <taxon>Euthyneura</taxon>
        <taxon>Panpulmonata</taxon>
        <taxon>Sacoglossa</taxon>
        <taxon>Placobranchoidea</taxon>
        <taxon>Plakobranchidae</taxon>
        <taxon>Plakobranchus</taxon>
    </lineage>
</organism>
<name>A0AAV3ZPU7_9GAST</name>
<protein>
    <submittedName>
        <fullName evidence="2">Uncharacterized protein</fullName>
    </submittedName>
</protein>
<dbReference type="AlphaFoldDB" id="A0AAV3ZPU7"/>
<gene>
    <name evidence="2" type="ORF">PoB_002425000</name>
</gene>
<feature type="region of interest" description="Disordered" evidence="1">
    <location>
        <begin position="1"/>
        <end position="27"/>
    </location>
</feature>
<accession>A0AAV3ZPU7</accession>
<reference evidence="2 3" key="1">
    <citation type="journal article" date="2021" name="Elife">
        <title>Chloroplast acquisition without the gene transfer in kleptoplastic sea slugs, Plakobranchus ocellatus.</title>
        <authorList>
            <person name="Maeda T."/>
            <person name="Takahashi S."/>
            <person name="Yoshida T."/>
            <person name="Shimamura S."/>
            <person name="Takaki Y."/>
            <person name="Nagai Y."/>
            <person name="Toyoda A."/>
            <person name="Suzuki Y."/>
            <person name="Arimoto A."/>
            <person name="Ishii H."/>
            <person name="Satoh N."/>
            <person name="Nishiyama T."/>
            <person name="Hasebe M."/>
            <person name="Maruyama T."/>
            <person name="Minagawa J."/>
            <person name="Obokata J."/>
            <person name="Shigenobu S."/>
        </authorList>
    </citation>
    <scope>NUCLEOTIDE SEQUENCE [LARGE SCALE GENOMIC DNA]</scope>
</reference>
<evidence type="ECO:0000313" key="3">
    <source>
        <dbReference type="Proteomes" id="UP000735302"/>
    </source>
</evidence>
<keyword evidence="3" id="KW-1185">Reference proteome</keyword>
<feature type="compositionally biased region" description="Polar residues" evidence="1">
    <location>
        <begin position="17"/>
        <end position="27"/>
    </location>
</feature>
<proteinExistence type="predicted"/>
<evidence type="ECO:0000313" key="2">
    <source>
        <dbReference type="EMBL" id="GFN97744.1"/>
    </source>
</evidence>
<dbReference type="Proteomes" id="UP000735302">
    <property type="component" value="Unassembled WGS sequence"/>
</dbReference>